<dbReference type="CDD" id="cd02440">
    <property type="entry name" value="AdoMet_MTases"/>
    <property type="match status" value="1"/>
</dbReference>
<protein>
    <submittedName>
        <fullName evidence="3">Spermidine synthase</fullName>
    </submittedName>
</protein>
<dbReference type="EMBL" id="VFPA01000001">
    <property type="protein sequence ID" value="TQM15040.1"/>
    <property type="molecule type" value="Genomic_DNA"/>
</dbReference>
<dbReference type="PANTHER" id="PTHR43317:SF1">
    <property type="entry name" value="THERMOSPERMINE SYNTHASE ACAULIS5"/>
    <property type="match status" value="1"/>
</dbReference>
<feature type="region of interest" description="Disordered" evidence="2">
    <location>
        <begin position="1"/>
        <end position="25"/>
    </location>
</feature>
<name>A0A543E0B4_9PSEU</name>
<comment type="caution">
    <text evidence="3">The sequence shown here is derived from an EMBL/GenBank/DDBJ whole genome shotgun (WGS) entry which is preliminary data.</text>
</comment>
<dbReference type="Pfam" id="PF01564">
    <property type="entry name" value="Spermine_synth"/>
    <property type="match status" value="1"/>
</dbReference>
<dbReference type="Gene3D" id="3.40.50.150">
    <property type="entry name" value="Vaccinia Virus protein VP39"/>
    <property type="match status" value="1"/>
</dbReference>
<evidence type="ECO:0000313" key="4">
    <source>
        <dbReference type="Proteomes" id="UP000315677"/>
    </source>
</evidence>
<dbReference type="OrthoDB" id="8221452at2"/>
<dbReference type="InterPro" id="IPR029063">
    <property type="entry name" value="SAM-dependent_MTases_sf"/>
</dbReference>
<dbReference type="GO" id="GO:0006596">
    <property type="term" value="P:polyamine biosynthetic process"/>
    <property type="evidence" value="ECO:0007669"/>
    <property type="project" value="UniProtKB-KW"/>
</dbReference>
<evidence type="ECO:0000256" key="2">
    <source>
        <dbReference type="SAM" id="MobiDB-lite"/>
    </source>
</evidence>
<dbReference type="AlphaFoldDB" id="A0A543E0B4"/>
<dbReference type="PANTHER" id="PTHR43317">
    <property type="entry name" value="THERMOSPERMINE SYNTHASE ACAULIS5"/>
    <property type="match status" value="1"/>
</dbReference>
<dbReference type="Proteomes" id="UP000315677">
    <property type="component" value="Unassembled WGS sequence"/>
</dbReference>
<accession>A0A543E0B4</accession>
<dbReference type="NCBIfam" id="NF037959">
    <property type="entry name" value="MFS_SpdSyn"/>
    <property type="match status" value="1"/>
</dbReference>
<keyword evidence="1" id="KW-0620">Polyamine biosynthesis</keyword>
<organism evidence="3 4">
    <name type="scientific">Pseudonocardia kunmingensis</name>
    <dbReference type="NCBI Taxonomy" id="630975"/>
    <lineage>
        <taxon>Bacteria</taxon>
        <taxon>Bacillati</taxon>
        <taxon>Actinomycetota</taxon>
        <taxon>Actinomycetes</taxon>
        <taxon>Pseudonocardiales</taxon>
        <taxon>Pseudonocardiaceae</taxon>
        <taxon>Pseudonocardia</taxon>
    </lineage>
</organism>
<dbReference type="SUPFAM" id="SSF53335">
    <property type="entry name" value="S-adenosyl-L-methionine-dependent methyltransferases"/>
    <property type="match status" value="1"/>
</dbReference>
<sequence length="285" mass="30727">MAGRRGNGREPVRAQVGTGDAELRADPDRRRGWTLLVDGTPQSHVDLDDPTHLEFDYVRRLGHVVDLAAPPRRPLRALHLGGGALTLPRYVATTRPRSVQQVVEVDAGLVELVRRELPTERAWRLRVRTGDAREVVARLPDGAFDLVVMDVFAAARTPSHLASAEFLRAVTRVMAPAATYVANLTDGGALAFARGQVATAQEVFAHACVAADPAVLRGRRFGNLLLAGAPGPLPVDDLTARVAGDRFPGRVLHGRELERFRAGARPVTDDVAVASPPPPRGTFRA</sequence>
<reference evidence="3 4" key="1">
    <citation type="submission" date="2019-06" db="EMBL/GenBank/DDBJ databases">
        <title>Sequencing the genomes of 1000 actinobacteria strains.</title>
        <authorList>
            <person name="Klenk H.-P."/>
        </authorList>
    </citation>
    <scope>NUCLEOTIDE SEQUENCE [LARGE SCALE GENOMIC DNA]</scope>
    <source>
        <strain evidence="3 4">DSM 45301</strain>
    </source>
</reference>
<dbReference type="RefSeq" id="WP_142050220.1">
    <property type="nucleotide sequence ID" value="NZ_VFPA01000001.1"/>
</dbReference>
<evidence type="ECO:0000256" key="1">
    <source>
        <dbReference type="ARBA" id="ARBA00023115"/>
    </source>
</evidence>
<evidence type="ECO:0000313" key="3">
    <source>
        <dbReference type="EMBL" id="TQM15040.1"/>
    </source>
</evidence>
<keyword evidence="4" id="KW-1185">Reference proteome</keyword>
<gene>
    <name evidence="3" type="ORF">FB558_1821</name>
</gene>
<proteinExistence type="predicted"/>